<dbReference type="GO" id="GO:0019843">
    <property type="term" value="F:rRNA binding"/>
    <property type="evidence" value="ECO:0007669"/>
    <property type="project" value="UniProtKB-UniRule"/>
</dbReference>
<keyword evidence="11" id="KW-1185">Reference proteome</keyword>
<comment type="function">
    <text evidence="6 8">This protein binds to the 23S rRNA, and is important in its secondary structure. It is located near the subunit interface in the base of the L7/L12 stalk, and near the tRNA binding site of the peptidyltransferase center.</text>
</comment>
<reference evidence="10" key="1">
    <citation type="submission" date="2015-07" db="EMBL/GenBank/DDBJ databases">
        <title>Draft Genome Sequences of Anaerolinea thermolimosa IMO-1, Bellilinea caldifistulae GOMI-1, Leptolinea tardivitalis YMTK-2, Levilinea saccharolytica KIBI-1,Longilinea arvoryzae KOME-1, Previously Described as Members of the Anaerolineaceae (Chloroflexi).</title>
        <authorList>
            <person name="Sekiguchi Y."/>
            <person name="Ohashi A."/>
            <person name="Matsuura N."/>
            <person name="Tourlousse M.D."/>
        </authorList>
    </citation>
    <scope>NUCLEOTIDE SEQUENCE [LARGE SCALE GENOMIC DNA]</scope>
    <source>
        <strain evidence="10">KOME-1</strain>
    </source>
</reference>
<organism evidence="10">
    <name type="scientific">Longilinea arvoryzae</name>
    <dbReference type="NCBI Taxonomy" id="360412"/>
    <lineage>
        <taxon>Bacteria</taxon>
        <taxon>Bacillati</taxon>
        <taxon>Chloroflexota</taxon>
        <taxon>Anaerolineae</taxon>
        <taxon>Anaerolineales</taxon>
        <taxon>Anaerolineaceae</taxon>
        <taxon>Longilinea</taxon>
    </lineage>
</organism>
<dbReference type="Pfam" id="PF00347">
    <property type="entry name" value="Ribosomal_L6"/>
    <property type="match status" value="2"/>
</dbReference>
<protein>
    <recommendedName>
        <fullName evidence="6">Large ribosomal subunit protein uL6</fullName>
    </recommendedName>
</protein>
<gene>
    <name evidence="6" type="primary">rplF</name>
    <name evidence="10" type="ORF">LARV_03092</name>
</gene>
<evidence type="ECO:0000256" key="2">
    <source>
        <dbReference type="ARBA" id="ARBA00022730"/>
    </source>
</evidence>
<dbReference type="STRING" id="360412.LARV_03092"/>
<dbReference type="InterPro" id="IPR002358">
    <property type="entry name" value="Ribosomal_uL6_CS"/>
</dbReference>
<evidence type="ECO:0000256" key="7">
    <source>
        <dbReference type="RuleBase" id="RU003869"/>
    </source>
</evidence>
<dbReference type="InterPro" id="IPR000702">
    <property type="entry name" value="Ribosomal_uL6-like"/>
</dbReference>
<evidence type="ECO:0000256" key="1">
    <source>
        <dbReference type="ARBA" id="ARBA00009356"/>
    </source>
</evidence>
<feature type="domain" description="Large ribosomal subunit protein uL6 alpha-beta" evidence="9">
    <location>
        <begin position="11"/>
        <end position="82"/>
    </location>
</feature>
<dbReference type="PIRSF" id="PIRSF002162">
    <property type="entry name" value="Ribosomal_L6"/>
    <property type="match status" value="1"/>
</dbReference>
<dbReference type="Gene3D" id="3.90.930.12">
    <property type="entry name" value="Ribosomal protein L6, alpha-beta domain"/>
    <property type="match status" value="2"/>
</dbReference>
<dbReference type="FunFam" id="3.90.930.12:FF:000001">
    <property type="entry name" value="50S ribosomal protein L6"/>
    <property type="match status" value="1"/>
</dbReference>
<name>A0A0S7BBU9_9CHLR</name>
<evidence type="ECO:0000256" key="4">
    <source>
        <dbReference type="ARBA" id="ARBA00022980"/>
    </source>
</evidence>
<dbReference type="OrthoDB" id="9805007at2"/>
<keyword evidence="3 6" id="KW-0694">RNA-binding</keyword>
<dbReference type="PROSITE" id="PS00525">
    <property type="entry name" value="RIBOSOMAL_L6_1"/>
    <property type="match status" value="1"/>
</dbReference>
<dbReference type="HAMAP" id="MF_01365_B">
    <property type="entry name" value="Ribosomal_uL6_B"/>
    <property type="match status" value="1"/>
</dbReference>
<keyword evidence="2 6" id="KW-0699">rRNA-binding</keyword>
<evidence type="ECO:0000256" key="3">
    <source>
        <dbReference type="ARBA" id="ARBA00022884"/>
    </source>
</evidence>
<dbReference type="GO" id="GO:0003735">
    <property type="term" value="F:structural constituent of ribosome"/>
    <property type="evidence" value="ECO:0007669"/>
    <property type="project" value="UniProtKB-UniRule"/>
</dbReference>
<dbReference type="GO" id="GO:0022625">
    <property type="term" value="C:cytosolic large ribosomal subunit"/>
    <property type="evidence" value="ECO:0007669"/>
    <property type="project" value="UniProtKB-UniRule"/>
</dbReference>
<dbReference type="PANTHER" id="PTHR11655:SF14">
    <property type="entry name" value="LARGE RIBOSOMAL SUBUNIT PROTEIN UL6M"/>
    <property type="match status" value="1"/>
</dbReference>
<evidence type="ECO:0000313" key="11">
    <source>
        <dbReference type="Proteomes" id="UP000055060"/>
    </source>
</evidence>
<keyword evidence="5 6" id="KW-0687">Ribonucleoprotein</keyword>
<keyword evidence="4 6" id="KW-0689">Ribosomal protein</keyword>
<evidence type="ECO:0000313" key="10">
    <source>
        <dbReference type="EMBL" id="GAP15308.1"/>
    </source>
</evidence>
<sequence length="186" mass="20020">MSRIGRMPVNVPAGVTVNINGQELSVKGPKGELTRQFLSTVSLALENGQIIVTRSSDAPSVRAIHGTTRALVSNMVVGVSTGFTKVLEVNGVGYRAEMDGKNLVLYVGYSHPVVVEPPDGITFEADAKTHQMKVIGRDREQVGQVASNIREIRPPEPYKGKGIRYIDERVRRKAGKAGKGAKGGKK</sequence>
<evidence type="ECO:0000259" key="9">
    <source>
        <dbReference type="Pfam" id="PF00347"/>
    </source>
</evidence>
<dbReference type="FunFam" id="3.90.930.12:FF:000002">
    <property type="entry name" value="50S ribosomal protein L6"/>
    <property type="match status" value="1"/>
</dbReference>
<accession>A0A0S7BBU9</accession>
<dbReference type="PRINTS" id="PR00059">
    <property type="entry name" value="RIBOSOMALL6"/>
</dbReference>
<dbReference type="InterPro" id="IPR020040">
    <property type="entry name" value="Ribosomal_uL6_a/b-dom"/>
</dbReference>
<evidence type="ECO:0000256" key="8">
    <source>
        <dbReference type="RuleBase" id="RU003870"/>
    </source>
</evidence>
<dbReference type="InterPro" id="IPR019906">
    <property type="entry name" value="Ribosomal_uL6_bac-type"/>
</dbReference>
<dbReference type="RefSeq" id="WP_075074494.1">
    <property type="nucleotide sequence ID" value="NZ_DF967972.1"/>
</dbReference>
<dbReference type="Proteomes" id="UP000055060">
    <property type="component" value="Unassembled WGS sequence"/>
</dbReference>
<feature type="domain" description="Large ribosomal subunit protein uL6 alpha-beta" evidence="9">
    <location>
        <begin position="91"/>
        <end position="165"/>
    </location>
</feature>
<dbReference type="NCBIfam" id="TIGR03654">
    <property type="entry name" value="L6_bact"/>
    <property type="match status" value="1"/>
</dbReference>
<dbReference type="EMBL" id="DF967972">
    <property type="protein sequence ID" value="GAP15308.1"/>
    <property type="molecule type" value="Genomic_DNA"/>
</dbReference>
<comment type="subunit">
    <text evidence="6">Part of the 50S ribosomal subunit.</text>
</comment>
<dbReference type="InterPro" id="IPR036789">
    <property type="entry name" value="Ribosomal_uL6-like_a/b-dom_sf"/>
</dbReference>
<dbReference type="SUPFAM" id="SSF56053">
    <property type="entry name" value="Ribosomal protein L6"/>
    <property type="match status" value="2"/>
</dbReference>
<dbReference type="PANTHER" id="PTHR11655">
    <property type="entry name" value="60S/50S RIBOSOMAL PROTEIN L6/L9"/>
    <property type="match status" value="1"/>
</dbReference>
<dbReference type="GO" id="GO:0002181">
    <property type="term" value="P:cytoplasmic translation"/>
    <property type="evidence" value="ECO:0007669"/>
    <property type="project" value="TreeGrafter"/>
</dbReference>
<evidence type="ECO:0000256" key="5">
    <source>
        <dbReference type="ARBA" id="ARBA00023274"/>
    </source>
</evidence>
<dbReference type="AlphaFoldDB" id="A0A0S7BBU9"/>
<proteinExistence type="inferred from homology"/>
<comment type="similarity">
    <text evidence="1 6 7">Belongs to the universal ribosomal protein uL6 family.</text>
</comment>
<evidence type="ECO:0000256" key="6">
    <source>
        <dbReference type="HAMAP-Rule" id="MF_01365"/>
    </source>
</evidence>